<evidence type="ECO:0000313" key="3">
    <source>
        <dbReference type="Proteomes" id="UP000658305"/>
    </source>
</evidence>
<dbReference type="Proteomes" id="UP000658305">
    <property type="component" value="Unassembled WGS sequence"/>
</dbReference>
<gene>
    <name evidence="2" type="ORF">GCM10007291_05810</name>
</gene>
<accession>A0ABQ3F7H6</accession>
<name>A0ABQ3F7H6_9RHOB</name>
<keyword evidence="1" id="KW-0732">Signal</keyword>
<organism evidence="2 3">
    <name type="scientific">Gemmobacter nanjingensis</name>
    <dbReference type="NCBI Taxonomy" id="488454"/>
    <lineage>
        <taxon>Bacteria</taxon>
        <taxon>Pseudomonadati</taxon>
        <taxon>Pseudomonadota</taxon>
        <taxon>Alphaproteobacteria</taxon>
        <taxon>Rhodobacterales</taxon>
        <taxon>Paracoccaceae</taxon>
        <taxon>Gemmobacter</taxon>
    </lineage>
</organism>
<evidence type="ECO:0000256" key="1">
    <source>
        <dbReference type="SAM" id="SignalP"/>
    </source>
</evidence>
<comment type="caution">
    <text evidence="2">The sequence shown here is derived from an EMBL/GenBank/DDBJ whole genome shotgun (WGS) entry which is preliminary data.</text>
</comment>
<protein>
    <submittedName>
        <fullName evidence="2">Uncharacterized protein</fullName>
    </submittedName>
</protein>
<proteinExistence type="predicted"/>
<feature type="chain" id="PRO_5045787132" evidence="1">
    <location>
        <begin position="24"/>
        <end position="174"/>
    </location>
</feature>
<feature type="signal peptide" evidence="1">
    <location>
        <begin position="1"/>
        <end position="23"/>
    </location>
</feature>
<sequence>MLKNKLRIAILYAVSFSVNPLFADEVKLSKYAIEALRQAGEIPDVFSPKDLPGLIAAFAERNNIPVRREAIHRVLVGRAAHRSLPASPRVIDDALQEIGKYDPQARGYNFDSWWVYKSFEGRMAVCGSYEDVRGVQFIRLRVHFFSESEWKFERGLETGDRAAGMCLFAVSDLK</sequence>
<keyword evidence="3" id="KW-1185">Reference proteome</keyword>
<evidence type="ECO:0000313" key="2">
    <source>
        <dbReference type="EMBL" id="GHC11813.1"/>
    </source>
</evidence>
<reference evidence="3" key="1">
    <citation type="journal article" date="2019" name="Int. J. Syst. Evol. Microbiol.">
        <title>The Global Catalogue of Microorganisms (GCM) 10K type strain sequencing project: providing services to taxonomists for standard genome sequencing and annotation.</title>
        <authorList>
            <consortium name="The Broad Institute Genomics Platform"/>
            <consortium name="The Broad Institute Genome Sequencing Center for Infectious Disease"/>
            <person name="Wu L."/>
            <person name="Ma J."/>
        </authorList>
    </citation>
    <scope>NUCLEOTIDE SEQUENCE [LARGE SCALE GENOMIC DNA]</scope>
    <source>
        <strain evidence="3">KCTC 23298</strain>
    </source>
</reference>
<dbReference type="EMBL" id="BMYI01000001">
    <property type="protein sequence ID" value="GHC11813.1"/>
    <property type="molecule type" value="Genomic_DNA"/>
</dbReference>